<dbReference type="AlphaFoldDB" id="A0A917QYA7"/>
<feature type="domain" description="Transposase InsH N-terminal" evidence="1">
    <location>
        <begin position="23"/>
        <end position="80"/>
    </location>
</feature>
<gene>
    <name evidence="2" type="ORF">GCM10010094_39540</name>
</gene>
<evidence type="ECO:0000313" key="2">
    <source>
        <dbReference type="EMBL" id="GGK74647.1"/>
    </source>
</evidence>
<dbReference type="EMBL" id="BMPQ01000008">
    <property type="protein sequence ID" value="GGK74647.1"/>
    <property type="molecule type" value="Genomic_DNA"/>
</dbReference>
<protein>
    <recommendedName>
        <fullName evidence="1">Transposase InsH N-terminal domain-containing protein</fullName>
    </recommendedName>
</protein>
<evidence type="ECO:0000313" key="3">
    <source>
        <dbReference type="Proteomes" id="UP000637788"/>
    </source>
</evidence>
<evidence type="ECO:0000259" key="1">
    <source>
        <dbReference type="Pfam" id="PF05598"/>
    </source>
</evidence>
<dbReference type="InterPro" id="IPR008490">
    <property type="entry name" value="Transposase_InsH_N"/>
</dbReference>
<dbReference type="Pfam" id="PF05598">
    <property type="entry name" value="DUF772"/>
    <property type="match status" value="1"/>
</dbReference>
<reference evidence="2" key="1">
    <citation type="journal article" date="2014" name="Int. J. Syst. Evol. Microbiol.">
        <title>Complete genome sequence of Corynebacterium casei LMG S-19264T (=DSM 44701T), isolated from a smear-ripened cheese.</title>
        <authorList>
            <consortium name="US DOE Joint Genome Institute (JGI-PGF)"/>
            <person name="Walter F."/>
            <person name="Albersmeier A."/>
            <person name="Kalinowski J."/>
            <person name="Ruckert C."/>
        </authorList>
    </citation>
    <scope>NUCLEOTIDE SEQUENCE</scope>
    <source>
        <strain evidence="2">JCM 3035</strain>
    </source>
</reference>
<keyword evidence="3" id="KW-1185">Reference proteome</keyword>
<sequence length="80" mass="8531">MGWVSLESWDDGEAPELTARVVRASFPKGTLAVPVREALGPLFEDKPFAEAFSTRGRPAVSPGALALASVLQYAEGLTDR</sequence>
<accession>A0A917QYA7</accession>
<proteinExistence type="predicted"/>
<reference evidence="2" key="2">
    <citation type="submission" date="2020-09" db="EMBL/GenBank/DDBJ databases">
        <authorList>
            <person name="Sun Q."/>
            <person name="Ohkuma M."/>
        </authorList>
    </citation>
    <scope>NUCLEOTIDE SEQUENCE</scope>
    <source>
        <strain evidence="2">JCM 3035</strain>
    </source>
</reference>
<comment type="caution">
    <text evidence="2">The sequence shown here is derived from an EMBL/GenBank/DDBJ whole genome shotgun (WGS) entry which is preliminary data.</text>
</comment>
<organism evidence="2 3">
    <name type="scientific">Streptomyces flaveus</name>
    <dbReference type="NCBI Taxonomy" id="66370"/>
    <lineage>
        <taxon>Bacteria</taxon>
        <taxon>Bacillati</taxon>
        <taxon>Actinomycetota</taxon>
        <taxon>Actinomycetes</taxon>
        <taxon>Kitasatosporales</taxon>
        <taxon>Streptomycetaceae</taxon>
        <taxon>Streptomyces</taxon>
        <taxon>Streptomyces aurantiacus group</taxon>
    </lineage>
</organism>
<name>A0A917QYA7_9ACTN</name>
<dbReference type="Proteomes" id="UP000637788">
    <property type="component" value="Unassembled WGS sequence"/>
</dbReference>